<dbReference type="OrthoDB" id="9775804at2"/>
<dbReference type="GO" id="GO:0016747">
    <property type="term" value="F:acyltransferase activity, transferring groups other than amino-acyl groups"/>
    <property type="evidence" value="ECO:0007669"/>
    <property type="project" value="InterPro"/>
</dbReference>
<dbReference type="InterPro" id="IPR016181">
    <property type="entry name" value="Acyl_CoA_acyltransferase"/>
</dbReference>
<gene>
    <name evidence="2" type="ORF">AMS66_19835</name>
</gene>
<evidence type="ECO:0000313" key="3">
    <source>
        <dbReference type="Proteomes" id="UP000037688"/>
    </source>
</evidence>
<protein>
    <submittedName>
        <fullName evidence="2">Acetyltransferase</fullName>
    </submittedName>
</protein>
<feature type="domain" description="N-acetyltransferase" evidence="1">
    <location>
        <begin position="1"/>
        <end position="130"/>
    </location>
</feature>
<accession>A0A0M9BLI7</accession>
<dbReference type="InterPro" id="IPR000182">
    <property type="entry name" value="GNAT_dom"/>
</dbReference>
<dbReference type="PROSITE" id="PS51186">
    <property type="entry name" value="GNAT"/>
    <property type="match status" value="1"/>
</dbReference>
<dbReference type="Proteomes" id="UP000037688">
    <property type="component" value="Unassembled WGS sequence"/>
</dbReference>
<proteinExistence type="predicted"/>
<keyword evidence="3" id="KW-1185">Reference proteome</keyword>
<dbReference type="EMBL" id="LITU01000069">
    <property type="protein sequence ID" value="KOY14780.1"/>
    <property type="molecule type" value="Genomic_DNA"/>
</dbReference>
<dbReference type="PATRIC" id="fig|1705561.3.peg.4132"/>
<dbReference type="CDD" id="cd04301">
    <property type="entry name" value="NAT_SF"/>
    <property type="match status" value="1"/>
</dbReference>
<evidence type="ECO:0000259" key="1">
    <source>
        <dbReference type="PROSITE" id="PS51186"/>
    </source>
</evidence>
<dbReference type="RefSeq" id="WP_053782444.1">
    <property type="nucleotide sequence ID" value="NZ_LITU01000069.1"/>
</dbReference>
<reference evidence="2 3" key="1">
    <citation type="submission" date="2015-08" db="EMBL/GenBank/DDBJ databases">
        <title>Draft genome sequence of cellulolytic and xylanolytic Paenibacillus sp. A59, isolated from a decaying forest soil from Patagonia, Argentina.</title>
        <authorList>
            <person name="Ghio S."/>
            <person name="Caceres A.M."/>
            <person name="Talia P."/>
            <person name="Grasso D."/>
            <person name="Campos E."/>
        </authorList>
    </citation>
    <scope>NUCLEOTIDE SEQUENCE [LARGE SCALE GENOMIC DNA]</scope>
    <source>
        <strain evidence="2 3">A59</strain>
    </source>
</reference>
<sequence>MEIQYATELPTEDSIYELYENLNWNEYLKLNKDQLLTTMKQSWYAIYAYHENRLIGTGRIVSDGIINAYLCGLGIHSDYRSKGIGTEITRLLVEHCKKDNLHLQFFCEEGLVPYYENMNFKVFAVGMKGQ</sequence>
<organism evidence="2 3">
    <name type="scientific">Paenibacillus xylanivorans</name>
    <dbReference type="NCBI Taxonomy" id="1705561"/>
    <lineage>
        <taxon>Bacteria</taxon>
        <taxon>Bacillati</taxon>
        <taxon>Bacillota</taxon>
        <taxon>Bacilli</taxon>
        <taxon>Bacillales</taxon>
        <taxon>Paenibacillaceae</taxon>
        <taxon>Paenibacillus</taxon>
    </lineage>
</organism>
<name>A0A0M9BLI7_9BACL</name>
<dbReference type="Pfam" id="PF00583">
    <property type="entry name" value="Acetyltransf_1"/>
    <property type="match status" value="1"/>
</dbReference>
<keyword evidence="2" id="KW-0808">Transferase</keyword>
<dbReference type="SUPFAM" id="SSF55729">
    <property type="entry name" value="Acyl-CoA N-acyltransferases (Nat)"/>
    <property type="match status" value="1"/>
</dbReference>
<comment type="caution">
    <text evidence="2">The sequence shown here is derived from an EMBL/GenBank/DDBJ whole genome shotgun (WGS) entry which is preliminary data.</text>
</comment>
<evidence type="ECO:0000313" key="2">
    <source>
        <dbReference type="EMBL" id="KOY14780.1"/>
    </source>
</evidence>
<dbReference type="AlphaFoldDB" id="A0A0M9BLI7"/>
<dbReference type="Gene3D" id="3.40.630.30">
    <property type="match status" value="1"/>
</dbReference>